<dbReference type="PANTHER" id="PTHR19134">
    <property type="entry name" value="RECEPTOR-TYPE TYROSINE-PROTEIN PHOSPHATASE"/>
    <property type="match status" value="1"/>
</dbReference>
<evidence type="ECO:0000256" key="3">
    <source>
        <dbReference type="ARBA" id="ARBA00022912"/>
    </source>
</evidence>
<dbReference type="PROSITE" id="PS00383">
    <property type="entry name" value="TYR_PHOSPHATASE_1"/>
    <property type="match status" value="1"/>
</dbReference>
<dbReference type="Proteomes" id="UP000283509">
    <property type="component" value="Unassembled WGS sequence"/>
</dbReference>
<dbReference type="PRINTS" id="PR00700">
    <property type="entry name" value="PRTYPHPHTASE"/>
</dbReference>
<evidence type="ECO:0000256" key="1">
    <source>
        <dbReference type="ARBA" id="ARBA00013064"/>
    </source>
</evidence>
<evidence type="ECO:0000313" key="9">
    <source>
        <dbReference type="Proteomes" id="UP000283509"/>
    </source>
</evidence>
<name>A0A3R7LVN4_PENVA</name>
<dbReference type="OrthoDB" id="8609993at2759"/>
<feature type="domain" description="Tyrosine-protein phosphatase" evidence="6">
    <location>
        <begin position="121"/>
        <end position="369"/>
    </location>
</feature>
<dbReference type="InterPro" id="IPR003595">
    <property type="entry name" value="Tyr_Pase_cat"/>
</dbReference>
<dbReference type="PROSITE" id="PS50056">
    <property type="entry name" value="TYR_PHOSPHATASE_2"/>
    <property type="match status" value="1"/>
</dbReference>
<evidence type="ECO:0000259" key="6">
    <source>
        <dbReference type="PROSITE" id="PS50055"/>
    </source>
</evidence>
<dbReference type="PANTHER" id="PTHR19134:SF553">
    <property type="entry name" value="TYROSINE-PROTEIN PHOSPHATASE 10D-RELATED"/>
    <property type="match status" value="1"/>
</dbReference>
<comment type="catalytic activity">
    <reaction evidence="4">
        <text>O-phospho-L-tyrosyl-[protein] + H2O = L-tyrosyl-[protein] + phosphate</text>
        <dbReference type="Rhea" id="RHEA:10684"/>
        <dbReference type="Rhea" id="RHEA-COMP:10136"/>
        <dbReference type="Rhea" id="RHEA-COMP:20101"/>
        <dbReference type="ChEBI" id="CHEBI:15377"/>
        <dbReference type="ChEBI" id="CHEBI:43474"/>
        <dbReference type="ChEBI" id="CHEBI:46858"/>
        <dbReference type="ChEBI" id="CHEBI:61978"/>
        <dbReference type="EC" id="3.1.3.48"/>
    </reaction>
</comment>
<feature type="domain" description="Tyrosine specific protein phosphatases" evidence="7">
    <location>
        <begin position="303"/>
        <end position="374"/>
    </location>
</feature>
<dbReference type="STRING" id="6689.A0A3R7LVN4"/>
<dbReference type="InterPro" id="IPR000242">
    <property type="entry name" value="PTP_cat"/>
</dbReference>
<dbReference type="SMART" id="SM00194">
    <property type="entry name" value="PTPc"/>
    <property type="match status" value="1"/>
</dbReference>
<dbReference type="Pfam" id="PF00102">
    <property type="entry name" value="Y_phosphatase"/>
    <property type="match status" value="1"/>
</dbReference>
<organism evidence="8 9">
    <name type="scientific">Penaeus vannamei</name>
    <name type="common">Whiteleg shrimp</name>
    <name type="synonym">Litopenaeus vannamei</name>
    <dbReference type="NCBI Taxonomy" id="6689"/>
    <lineage>
        <taxon>Eukaryota</taxon>
        <taxon>Metazoa</taxon>
        <taxon>Ecdysozoa</taxon>
        <taxon>Arthropoda</taxon>
        <taxon>Crustacea</taxon>
        <taxon>Multicrustacea</taxon>
        <taxon>Malacostraca</taxon>
        <taxon>Eumalacostraca</taxon>
        <taxon>Eucarida</taxon>
        <taxon>Decapoda</taxon>
        <taxon>Dendrobranchiata</taxon>
        <taxon>Penaeoidea</taxon>
        <taxon>Penaeidae</taxon>
        <taxon>Penaeus</taxon>
    </lineage>
</organism>
<dbReference type="Gene3D" id="3.90.190.10">
    <property type="entry name" value="Protein tyrosine phosphatase superfamily"/>
    <property type="match status" value="1"/>
</dbReference>
<dbReference type="SUPFAM" id="SSF52799">
    <property type="entry name" value="(Phosphotyrosine protein) phosphatases II"/>
    <property type="match status" value="1"/>
</dbReference>
<dbReference type="PROSITE" id="PS50055">
    <property type="entry name" value="TYR_PHOSPHATASE_PTP"/>
    <property type="match status" value="1"/>
</dbReference>
<sequence>MFSEPDTDVVAKMVPLDFSFQILHPNCSILTAASDPFPCAAAKVAAVPGGLHPFIATLISFIVISLAVSGSYFIYSVYKGSVKFEWNGTMQTASEATGKRILLVKLGEVVRRLMSDGEELLAVEFESLREQSPQEPVRVASLTPNKYKNRYSNILPFDKTRVLLERFPNDTYSDYVNASYVHSFTKKNRFIATQGPKKSTQQDFWRMIWEQNVYVIIMVTSCTEGMRVSVENKCSKYWPDVQEPPFCFPREDLIVCTTKESTKRSYVVRSIQIKKGDDQRNCLHYQYVDWPDMGCPDSPNDLVSFMMAVKPVIVLGDFHVVVHCSAGVGRTGTFIGLYNTMLEMDKGNSVDIYECVLRMRSCRMNMVQTQVGFGVVGDSGGGVRWVGG</sequence>
<evidence type="ECO:0000256" key="5">
    <source>
        <dbReference type="SAM" id="Phobius"/>
    </source>
</evidence>
<keyword evidence="9" id="KW-1185">Reference proteome</keyword>
<dbReference type="InterPro" id="IPR029021">
    <property type="entry name" value="Prot-tyrosine_phosphatase-like"/>
</dbReference>
<dbReference type="AlphaFoldDB" id="A0A3R7LVN4"/>
<dbReference type="EMBL" id="QCYY01003264">
    <property type="protein sequence ID" value="ROT64332.1"/>
    <property type="molecule type" value="Genomic_DNA"/>
</dbReference>
<reference evidence="8 9" key="1">
    <citation type="submission" date="2018-04" db="EMBL/GenBank/DDBJ databases">
        <authorList>
            <person name="Zhang X."/>
            <person name="Yuan J."/>
            <person name="Li F."/>
            <person name="Xiang J."/>
        </authorList>
    </citation>
    <scope>NUCLEOTIDE SEQUENCE [LARGE SCALE GENOMIC DNA]</scope>
    <source>
        <tissue evidence="8">Muscle</tissue>
    </source>
</reference>
<dbReference type="EC" id="3.1.3.48" evidence="1"/>
<proteinExistence type="predicted"/>
<dbReference type="InterPro" id="IPR050348">
    <property type="entry name" value="Protein-Tyr_Phosphatase"/>
</dbReference>
<comment type="caution">
    <text evidence="8">The sequence shown here is derived from an EMBL/GenBank/DDBJ whole genome shotgun (WGS) entry which is preliminary data.</text>
</comment>
<dbReference type="SMART" id="SM00404">
    <property type="entry name" value="PTPc_motif"/>
    <property type="match status" value="1"/>
</dbReference>
<evidence type="ECO:0000259" key="7">
    <source>
        <dbReference type="PROSITE" id="PS50056"/>
    </source>
</evidence>
<keyword evidence="5" id="KW-0472">Membrane</keyword>
<dbReference type="GO" id="GO:0048666">
    <property type="term" value="P:neuron development"/>
    <property type="evidence" value="ECO:0007669"/>
    <property type="project" value="UniProtKB-ARBA"/>
</dbReference>
<dbReference type="GO" id="GO:0004725">
    <property type="term" value="F:protein tyrosine phosphatase activity"/>
    <property type="evidence" value="ECO:0007669"/>
    <property type="project" value="UniProtKB-EC"/>
</dbReference>
<gene>
    <name evidence="8" type="ORF">C7M84_017723</name>
</gene>
<reference evidence="8 9" key="2">
    <citation type="submission" date="2019-01" db="EMBL/GenBank/DDBJ databases">
        <title>The decoding of complex shrimp genome reveals the adaptation for benthos swimmer, frequently molting mechanism and breeding impact on genome.</title>
        <authorList>
            <person name="Sun Y."/>
            <person name="Gao Y."/>
            <person name="Yu Y."/>
        </authorList>
    </citation>
    <scope>NUCLEOTIDE SEQUENCE [LARGE SCALE GENOMIC DNA]</scope>
    <source>
        <tissue evidence="8">Muscle</tissue>
    </source>
</reference>
<protein>
    <recommendedName>
        <fullName evidence="1">protein-tyrosine-phosphatase</fullName>
        <ecNumber evidence="1">3.1.3.48</ecNumber>
    </recommendedName>
</protein>
<evidence type="ECO:0000313" key="8">
    <source>
        <dbReference type="EMBL" id="ROT64332.1"/>
    </source>
</evidence>
<keyword evidence="2" id="KW-0378">Hydrolase</keyword>
<dbReference type="InterPro" id="IPR016130">
    <property type="entry name" value="Tyr_Pase_AS"/>
</dbReference>
<dbReference type="InterPro" id="IPR000387">
    <property type="entry name" value="Tyr_Pase_dom"/>
</dbReference>
<feature type="transmembrane region" description="Helical" evidence="5">
    <location>
        <begin position="54"/>
        <end position="75"/>
    </location>
</feature>
<evidence type="ECO:0000256" key="2">
    <source>
        <dbReference type="ARBA" id="ARBA00022801"/>
    </source>
</evidence>
<keyword evidence="5" id="KW-0812">Transmembrane</keyword>
<keyword evidence="3" id="KW-0904">Protein phosphatase</keyword>
<accession>A0A3R7LVN4</accession>
<evidence type="ECO:0000256" key="4">
    <source>
        <dbReference type="ARBA" id="ARBA00051722"/>
    </source>
</evidence>
<dbReference type="FunFam" id="3.90.190.10:FF:000102">
    <property type="entry name" value="Receptor-type tyrosine-protein phosphatase"/>
    <property type="match status" value="1"/>
</dbReference>
<keyword evidence="5" id="KW-1133">Transmembrane helix</keyword>